<feature type="compositionally biased region" description="Low complexity" evidence="1">
    <location>
        <begin position="97"/>
        <end position="115"/>
    </location>
</feature>
<evidence type="ECO:0000313" key="3">
    <source>
        <dbReference type="Proteomes" id="UP001150217"/>
    </source>
</evidence>
<organism evidence="2 3">
    <name type="scientific">Lentinula lateritia</name>
    <dbReference type="NCBI Taxonomy" id="40482"/>
    <lineage>
        <taxon>Eukaryota</taxon>
        <taxon>Fungi</taxon>
        <taxon>Dikarya</taxon>
        <taxon>Basidiomycota</taxon>
        <taxon>Agaricomycotina</taxon>
        <taxon>Agaricomycetes</taxon>
        <taxon>Agaricomycetidae</taxon>
        <taxon>Agaricales</taxon>
        <taxon>Marasmiineae</taxon>
        <taxon>Omphalotaceae</taxon>
        <taxon>Lentinula</taxon>
    </lineage>
</organism>
<dbReference type="Proteomes" id="UP001150217">
    <property type="component" value="Unassembled WGS sequence"/>
</dbReference>
<evidence type="ECO:0008006" key="4">
    <source>
        <dbReference type="Google" id="ProtNLM"/>
    </source>
</evidence>
<feature type="region of interest" description="Disordered" evidence="1">
    <location>
        <begin position="80"/>
        <end position="139"/>
    </location>
</feature>
<feature type="compositionally biased region" description="Low complexity" evidence="1">
    <location>
        <begin position="311"/>
        <end position="320"/>
    </location>
</feature>
<feature type="region of interest" description="Disordered" evidence="1">
    <location>
        <begin position="162"/>
        <end position="420"/>
    </location>
</feature>
<evidence type="ECO:0000256" key="1">
    <source>
        <dbReference type="SAM" id="MobiDB-lite"/>
    </source>
</evidence>
<gene>
    <name evidence="2" type="ORF">C8R41DRAFT_821171</name>
</gene>
<proteinExistence type="predicted"/>
<keyword evidence="3" id="KW-1185">Reference proteome</keyword>
<comment type="caution">
    <text evidence="2">The sequence shown here is derived from an EMBL/GenBank/DDBJ whole genome shotgun (WGS) entry which is preliminary data.</text>
</comment>
<feature type="compositionally biased region" description="Low complexity" evidence="1">
    <location>
        <begin position="221"/>
        <end position="231"/>
    </location>
</feature>
<feature type="compositionally biased region" description="Acidic residues" evidence="1">
    <location>
        <begin position="238"/>
        <end position="250"/>
    </location>
</feature>
<evidence type="ECO:0000313" key="2">
    <source>
        <dbReference type="EMBL" id="KAJ4497801.1"/>
    </source>
</evidence>
<dbReference type="EMBL" id="JANVFT010000019">
    <property type="protein sequence ID" value="KAJ4497801.1"/>
    <property type="molecule type" value="Genomic_DNA"/>
</dbReference>
<protein>
    <recommendedName>
        <fullName evidence="4">C2H2-type domain-containing protein</fullName>
    </recommendedName>
</protein>
<reference evidence="2" key="1">
    <citation type="submission" date="2022-08" db="EMBL/GenBank/DDBJ databases">
        <title>A Global Phylogenomic Analysis of the Shiitake Genus Lentinula.</title>
        <authorList>
            <consortium name="DOE Joint Genome Institute"/>
            <person name="Sierra-Patev S."/>
            <person name="Min B."/>
            <person name="Naranjo-Ortiz M."/>
            <person name="Looney B."/>
            <person name="Konkel Z."/>
            <person name="Slot J.C."/>
            <person name="Sakamoto Y."/>
            <person name="Steenwyk J.L."/>
            <person name="Rokas A."/>
            <person name="Carro J."/>
            <person name="Camarero S."/>
            <person name="Ferreira P."/>
            <person name="Molpeceres G."/>
            <person name="Ruiz-Duenas F.J."/>
            <person name="Serrano A."/>
            <person name="Henrissat B."/>
            <person name="Drula E."/>
            <person name="Hughes K.W."/>
            <person name="Mata J.L."/>
            <person name="Ishikawa N.K."/>
            <person name="Vargas-Isla R."/>
            <person name="Ushijima S."/>
            <person name="Smith C.A."/>
            <person name="Ahrendt S."/>
            <person name="Andreopoulos W."/>
            <person name="He G."/>
            <person name="Labutti K."/>
            <person name="Lipzen A."/>
            <person name="Ng V."/>
            <person name="Riley R."/>
            <person name="Sandor L."/>
            <person name="Barry K."/>
            <person name="Martinez A.T."/>
            <person name="Xiao Y."/>
            <person name="Gibbons J.G."/>
            <person name="Terashima K."/>
            <person name="Grigoriev I.V."/>
            <person name="Hibbett D.S."/>
        </authorList>
    </citation>
    <scope>NUCLEOTIDE SEQUENCE</scope>
    <source>
        <strain evidence="2">RHP3577 ss4</strain>
    </source>
</reference>
<feature type="compositionally biased region" description="Polar residues" evidence="1">
    <location>
        <begin position="348"/>
        <end position="362"/>
    </location>
</feature>
<feature type="compositionally biased region" description="Polar residues" evidence="1">
    <location>
        <begin position="281"/>
        <end position="299"/>
    </location>
</feature>
<sequence>MFFDHLGVRPPSPEIHFCHWGFACTRSFCSREDILQHITEEHVPTAVPVYRHELPMLHRMTEGIGESYETEHFLSSVLRSAKGEGGSQGDKNSSQDSGPAASLPSPPVSLSSRPGGRADDEYSILSGSESPRSQAQEPSPMFYEDLDHRDFMAQSTNILLSDALEPPSPGFASLDASTGSPRPGSIPPSPSFSDILASSTQKGLAKPHSPIPSRFLAHTLSCDSSSSSNSCAIVEEQLTPDDDFSFDEDRDGLSQNLPVAAEESDYSDLSQGVHELGASQMFFTQQPTESESQISSQTRRPFLHVRGVQNTTLSSSTSSQLPPPEVAGPTRKQSWYGPTTRPRKRSRGSNLSPSVSPVNTPAASPHGVTAFAVSSSASRSRRTRGIPDQATPHRIRDDRSHSGLHRKRYNLNSTDPDDANSRLPQIGYNMTAQHSSHDADCDADVSQMQPETQLTMSPAIQEPSYGMYDYAIQTQAPYDSQS</sequence>
<name>A0ABQ8VPH7_9AGAR</name>
<feature type="compositionally biased region" description="Polar residues" evidence="1">
    <location>
        <begin position="125"/>
        <end position="137"/>
    </location>
</feature>
<accession>A0ABQ8VPH7</accession>